<proteinExistence type="predicted"/>
<evidence type="ECO:0000313" key="2">
    <source>
        <dbReference type="Proteomes" id="UP001631969"/>
    </source>
</evidence>
<protein>
    <submittedName>
        <fullName evidence="1">Nitrous oxide reductase family maturation protein NosD</fullName>
    </submittedName>
</protein>
<accession>A0ACC7NS71</accession>
<name>A0ACC7NS71_9BACL</name>
<comment type="caution">
    <text evidence="1">The sequence shown here is derived from an EMBL/GenBank/DDBJ whole genome shotgun (WGS) entry which is preliminary data.</text>
</comment>
<evidence type="ECO:0000313" key="1">
    <source>
        <dbReference type="EMBL" id="MFM9327255.1"/>
    </source>
</evidence>
<dbReference type="EMBL" id="JBJURJ010000002">
    <property type="protein sequence ID" value="MFM9327255.1"/>
    <property type="molecule type" value="Genomic_DNA"/>
</dbReference>
<dbReference type="Proteomes" id="UP001631969">
    <property type="component" value="Unassembled WGS sequence"/>
</dbReference>
<keyword evidence="2" id="KW-1185">Reference proteome</keyword>
<organism evidence="1 2">
    <name type="scientific">Paenibacillus mesotrionivorans</name>
    <dbReference type="NCBI Taxonomy" id="3160968"/>
    <lineage>
        <taxon>Bacteria</taxon>
        <taxon>Bacillati</taxon>
        <taxon>Bacillota</taxon>
        <taxon>Bacilli</taxon>
        <taxon>Bacillales</taxon>
        <taxon>Paenibacillaceae</taxon>
        <taxon>Paenibacillus</taxon>
    </lineage>
</organism>
<reference evidence="1" key="1">
    <citation type="submission" date="2024-12" db="EMBL/GenBank/DDBJ databases">
        <authorList>
            <person name="Wu N."/>
        </authorList>
    </citation>
    <scope>NUCLEOTIDE SEQUENCE</scope>
    <source>
        <strain evidence="1">P15</strain>
    </source>
</reference>
<sequence length="458" mass="49239">MDVRASDRKKRDRLLLLPLCFVLAGAVLGLTAGPVQAAGEPASLQALVDAAEEGTVLRIPEGRYVGPVVIRKPLRIQGDGKAQVVNGDEGPVIRLEASGAELKGIGIEDTREDPDSVALEVAGSGNRLNNLTIATQGFGIRFYQAHENILEHIHIEGTTVQATGLSQDEEPVERGNGIDLLESDRNQILNNRISNMFDGIYIEKGTGNRIEGNMVTESRYGYHLMFSRDTAITGNTGSRNVTGAMIMADEGAQVTGNDFAKQSANATAQGILLFDVKRVLVENNRVEGNRLGIYAQTLRDTTIKNNRFMRNFLGIQMTDAEGNRLTGNDFVANVIQAQAVAEAGNIIEHNFWDDFGGLDLQGDGISDLPYRSNSFFLSLTDETPAYQLFFGAPGMLFLEGLFGSGTREDLVDQAPLMKPRAAAETAEPAAGGRWASILCGALLLAASGLIFIKGGKAQ</sequence>
<gene>
    <name evidence="1" type="ORF">ACI1P1_02980</name>
</gene>